<feature type="transmembrane region" description="Helical" evidence="9">
    <location>
        <begin position="90"/>
        <end position="107"/>
    </location>
</feature>
<evidence type="ECO:0000256" key="5">
    <source>
        <dbReference type="ARBA" id="ARBA00022750"/>
    </source>
</evidence>
<dbReference type="Proteomes" id="UP001168167">
    <property type="component" value="Unassembled WGS sequence"/>
</dbReference>
<gene>
    <name evidence="9 12" type="primary">lspA</name>
    <name evidence="12" type="ORF">NQX30_01985</name>
</gene>
<name>A0ABT7QL60_9GAMM</name>
<evidence type="ECO:0000256" key="7">
    <source>
        <dbReference type="ARBA" id="ARBA00022989"/>
    </source>
</evidence>
<comment type="function">
    <text evidence="9 10">This protein specifically catalyzes the removal of signal peptides from prolipoproteins.</text>
</comment>
<feature type="transmembrane region" description="Helical" evidence="9">
    <location>
        <begin position="127"/>
        <end position="152"/>
    </location>
</feature>
<evidence type="ECO:0000256" key="10">
    <source>
        <dbReference type="RuleBase" id="RU000594"/>
    </source>
</evidence>
<comment type="caution">
    <text evidence="9">Lacks conserved residue(s) required for the propagation of feature annotation.</text>
</comment>
<dbReference type="PANTHER" id="PTHR33695:SF1">
    <property type="entry name" value="LIPOPROTEIN SIGNAL PEPTIDASE"/>
    <property type="match status" value="1"/>
</dbReference>
<keyword evidence="3 9" id="KW-0645">Protease</keyword>
<evidence type="ECO:0000256" key="6">
    <source>
        <dbReference type="ARBA" id="ARBA00022801"/>
    </source>
</evidence>
<dbReference type="GO" id="GO:0004190">
    <property type="term" value="F:aspartic-type endopeptidase activity"/>
    <property type="evidence" value="ECO:0007669"/>
    <property type="project" value="UniProtKB-EC"/>
</dbReference>
<evidence type="ECO:0000256" key="1">
    <source>
        <dbReference type="ARBA" id="ARBA00006139"/>
    </source>
</evidence>
<dbReference type="PROSITE" id="PS00855">
    <property type="entry name" value="SPASE_II"/>
    <property type="match status" value="1"/>
</dbReference>
<reference evidence="12" key="2">
    <citation type="journal article" date="2023" name="Microbiome">
        <title>Synthase-selected sorting approach identifies a beta-lactone synthase in a nudibranch symbiotic bacterium.</title>
        <authorList>
            <person name="Dzunkova M."/>
            <person name="La Clair J.J."/>
            <person name="Tyml T."/>
            <person name="Doud D."/>
            <person name="Schulz F."/>
            <person name="Piquer-Esteban S."/>
            <person name="Porcel Sanchis D."/>
            <person name="Osborn A."/>
            <person name="Robinson D."/>
            <person name="Louie K.B."/>
            <person name="Bowen B.P."/>
            <person name="Bowers R.M."/>
            <person name="Lee J."/>
            <person name="Arnau V."/>
            <person name="Diaz-Villanueva W."/>
            <person name="Stepanauskas R."/>
            <person name="Gosliner T."/>
            <person name="Date S.V."/>
            <person name="Northen T.R."/>
            <person name="Cheng J.F."/>
            <person name="Burkart M.D."/>
            <person name="Woyke T."/>
        </authorList>
    </citation>
    <scope>NUCLEOTIDE SEQUENCE</scope>
    <source>
        <strain evidence="12">Df01</strain>
    </source>
</reference>
<keyword evidence="6 9" id="KW-0378">Hydrolase</keyword>
<sequence>MRVWQWRAVLVVLIIVVADQWTKWLVVHSSLTQQSIELTPFLRLVYAENTGAAFSFLANVGDWGRWLLLAASFFICVILLVWLQRATRPIEITALILILGGAVGNVIDRVRQGYVVDFIDIHIGTYHWPAFNIADSAITVGAVVLVLVVFAGEKKDSE</sequence>
<dbReference type="Pfam" id="PF01252">
    <property type="entry name" value="Peptidase_A8"/>
    <property type="match status" value="1"/>
</dbReference>
<feature type="active site" evidence="9">
    <location>
        <position position="117"/>
    </location>
</feature>
<evidence type="ECO:0000256" key="2">
    <source>
        <dbReference type="ARBA" id="ARBA00022475"/>
    </source>
</evidence>
<comment type="similarity">
    <text evidence="1 9 11">Belongs to the peptidase A8 family.</text>
</comment>
<keyword evidence="5 9" id="KW-0064">Aspartyl protease</keyword>
<protein>
    <recommendedName>
        <fullName evidence="9">Lipoprotein signal peptidase</fullName>
        <ecNumber evidence="9">3.4.23.36</ecNumber>
    </recommendedName>
    <alternativeName>
        <fullName evidence="9">Prolipoprotein signal peptidase</fullName>
    </alternativeName>
    <alternativeName>
        <fullName evidence="9">Signal peptidase II</fullName>
        <shortName evidence="9">SPase II</shortName>
    </alternativeName>
</protein>
<feature type="transmembrane region" description="Helical" evidence="9">
    <location>
        <begin position="63"/>
        <end position="83"/>
    </location>
</feature>
<reference evidence="12" key="1">
    <citation type="submission" date="2022-08" db="EMBL/GenBank/DDBJ databases">
        <authorList>
            <person name="Dzunkova M."/>
            <person name="La Clair J."/>
            <person name="Tyml T."/>
            <person name="Doud D."/>
            <person name="Schulz F."/>
            <person name="Piquer S."/>
            <person name="Porcel Sanchis D."/>
            <person name="Osborn A."/>
            <person name="Robinson D."/>
            <person name="Louie K.B."/>
            <person name="Bowen B.P."/>
            <person name="Bowers R."/>
            <person name="Lee J."/>
            <person name="Arnau Llombart V."/>
            <person name="Diaz Villanueva W."/>
            <person name="Gosliner T."/>
            <person name="Northen T."/>
            <person name="Cheng J.-F."/>
            <person name="Burkart M.D."/>
            <person name="Woyke T."/>
        </authorList>
    </citation>
    <scope>NUCLEOTIDE SEQUENCE</scope>
    <source>
        <strain evidence="12">Df01</strain>
    </source>
</reference>
<dbReference type="PRINTS" id="PR00781">
    <property type="entry name" value="LIPOSIGPTASE"/>
</dbReference>
<comment type="pathway">
    <text evidence="9">Protein modification; lipoprotein biosynthesis (signal peptide cleavage).</text>
</comment>
<dbReference type="InterPro" id="IPR001872">
    <property type="entry name" value="Peptidase_A8"/>
</dbReference>
<keyword evidence="4 9" id="KW-0812">Transmembrane</keyword>
<comment type="caution">
    <text evidence="12">The sequence shown here is derived from an EMBL/GenBank/DDBJ whole genome shotgun (WGS) entry which is preliminary data.</text>
</comment>
<feature type="active site" evidence="9">
    <location>
        <position position="135"/>
    </location>
</feature>
<keyword evidence="7 9" id="KW-1133">Transmembrane helix</keyword>
<evidence type="ECO:0000256" key="9">
    <source>
        <dbReference type="HAMAP-Rule" id="MF_00161"/>
    </source>
</evidence>
<dbReference type="PANTHER" id="PTHR33695">
    <property type="entry name" value="LIPOPROTEIN SIGNAL PEPTIDASE"/>
    <property type="match status" value="1"/>
</dbReference>
<evidence type="ECO:0000313" key="12">
    <source>
        <dbReference type="EMBL" id="MDM5147150.1"/>
    </source>
</evidence>
<keyword evidence="13" id="KW-1185">Reference proteome</keyword>
<evidence type="ECO:0000256" key="3">
    <source>
        <dbReference type="ARBA" id="ARBA00022670"/>
    </source>
</evidence>
<dbReference type="NCBIfam" id="TIGR00077">
    <property type="entry name" value="lspA"/>
    <property type="match status" value="1"/>
</dbReference>
<evidence type="ECO:0000313" key="13">
    <source>
        <dbReference type="Proteomes" id="UP001168167"/>
    </source>
</evidence>
<accession>A0ABT7QL60</accession>
<evidence type="ECO:0000256" key="11">
    <source>
        <dbReference type="RuleBase" id="RU004181"/>
    </source>
</evidence>
<keyword evidence="8 9" id="KW-0472">Membrane</keyword>
<proteinExistence type="inferred from homology"/>
<dbReference type="EMBL" id="JANQAO010000001">
    <property type="protein sequence ID" value="MDM5147150.1"/>
    <property type="molecule type" value="Genomic_DNA"/>
</dbReference>
<dbReference type="HAMAP" id="MF_00161">
    <property type="entry name" value="LspA"/>
    <property type="match status" value="1"/>
</dbReference>
<evidence type="ECO:0000256" key="8">
    <source>
        <dbReference type="ARBA" id="ARBA00023136"/>
    </source>
</evidence>
<comment type="catalytic activity">
    <reaction evidence="9 10">
        <text>Release of signal peptides from bacterial membrane prolipoproteins. Hydrolyzes -Xaa-Yaa-Zaa-|-(S,diacylglyceryl)Cys-, in which Xaa is hydrophobic (preferably Leu), and Yaa (Ala or Ser) and Zaa (Gly or Ala) have small, neutral side chains.</text>
        <dbReference type="EC" id="3.4.23.36"/>
    </reaction>
</comment>
<evidence type="ECO:0000256" key="4">
    <source>
        <dbReference type="ARBA" id="ARBA00022692"/>
    </source>
</evidence>
<comment type="subcellular location">
    <subcellularLocation>
        <location evidence="9">Cell membrane</location>
        <topology evidence="9">Multi-pass membrane protein</topology>
    </subcellularLocation>
</comment>
<dbReference type="EC" id="3.4.23.36" evidence="9"/>
<keyword evidence="2 9" id="KW-1003">Cell membrane</keyword>
<organism evidence="12 13">
    <name type="scientific">Candidatus Doriopsillibacter californiensis</name>
    <dbReference type="NCBI Taxonomy" id="2970740"/>
    <lineage>
        <taxon>Bacteria</taxon>
        <taxon>Pseudomonadati</taxon>
        <taxon>Pseudomonadota</taxon>
        <taxon>Gammaproteobacteria</taxon>
        <taxon>Candidatus Tethybacterales</taxon>
        <taxon>Candidatus Persebacteraceae</taxon>
        <taxon>Candidatus Doriopsillibacter</taxon>
    </lineage>
</organism>